<keyword evidence="5" id="KW-1185">Reference proteome</keyword>
<dbReference type="GO" id="GO:0005524">
    <property type="term" value="F:ATP binding"/>
    <property type="evidence" value="ECO:0007669"/>
    <property type="project" value="InterPro"/>
</dbReference>
<dbReference type="PANTHER" id="PTHR44329">
    <property type="entry name" value="SERINE/THREONINE-PROTEIN KINASE TNNI3K-RELATED"/>
    <property type="match status" value="1"/>
</dbReference>
<keyword evidence="1" id="KW-0802">TPR repeat</keyword>
<accession>A0A0C3QVG6</accession>
<dbReference type="InterPro" id="IPR011990">
    <property type="entry name" value="TPR-like_helical_dom_sf"/>
</dbReference>
<dbReference type="SUPFAM" id="SSF48452">
    <property type="entry name" value="TPR-like"/>
    <property type="match status" value="3"/>
</dbReference>
<dbReference type="Gene3D" id="1.10.510.10">
    <property type="entry name" value="Transferase(Phosphotransferase) domain 1"/>
    <property type="match status" value="1"/>
</dbReference>
<protein>
    <recommendedName>
        <fullName evidence="3">Protein kinase domain-containing protein</fullName>
    </recommendedName>
</protein>
<proteinExistence type="predicted"/>
<dbReference type="PROSITE" id="PS50011">
    <property type="entry name" value="PROTEIN_KINASE_DOM"/>
    <property type="match status" value="1"/>
</dbReference>
<gene>
    <name evidence="4" type="ORF">M407DRAFT_17549</name>
</gene>
<evidence type="ECO:0000259" key="3">
    <source>
        <dbReference type="PROSITE" id="PS50011"/>
    </source>
</evidence>
<dbReference type="SMART" id="SM00028">
    <property type="entry name" value="TPR"/>
    <property type="match status" value="10"/>
</dbReference>
<dbReference type="OrthoDB" id="9991317at2759"/>
<dbReference type="InterPro" id="IPR051681">
    <property type="entry name" value="Ser/Thr_Kinases-Pseudokinases"/>
</dbReference>
<dbReference type="Pfam" id="PF13424">
    <property type="entry name" value="TPR_12"/>
    <property type="match status" value="5"/>
</dbReference>
<dbReference type="Gene3D" id="1.25.40.10">
    <property type="entry name" value="Tetratricopeptide repeat domain"/>
    <property type="match status" value="3"/>
</dbReference>
<reference evidence="4 5" key="1">
    <citation type="submission" date="2014-04" db="EMBL/GenBank/DDBJ databases">
        <authorList>
            <consortium name="DOE Joint Genome Institute"/>
            <person name="Kuo A."/>
            <person name="Girlanda M."/>
            <person name="Perotto S."/>
            <person name="Kohler A."/>
            <person name="Nagy L.G."/>
            <person name="Floudas D."/>
            <person name="Copeland A."/>
            <person name="Barry K.W."/>
            <person name="Cichocki N."/>
            <person name="Veneault-Fourrey C."/>
            <person name="LaButti K."/>
            <person name="Lindquist E.A."/>
            <person name="Lipzen A."/>
            <person name="Lundell T."/>
            <person name="Morin E."/>
            <person name="Murat C."/>
            <person name="Sun H."/>
            <person name="Tunlid A."/>
            <person name="Henrissat B."/>
            <person name="Grigoriev I.V."/>
            <person name="Hibbett D.S."/>
            <person name="Martin F."/>
            <person name="Nordberg H.P."/>
            <person name="Cantor M.N."/>
            <person name="Hua S.X."/>
        </authorList>
    </citation>
    <scope>NUCLEOTIDE SEQUENCE [LARGE SCALE GENOMIC DNA]</scope>
    <source>
        <strain evidence="4 5">MUT 4182</strain>
    </source>
</reference>
<feature type="domain" description="Protein kinase" evidence="3">
    <location>
        <begin position="56"/>
        <end position="358"/>
    </location>
</feature>
<evidence type="ECO:0000256" key="1">
    <source>
        <dbReference type="PROSITE-ProRule" id="PRU00339"/>
    </source>
</evidence>
<evidence type="ECO:0000313" key="5">
    <source>
        <dbReference type="Proteomes" id="UP000054248"/>
    </source>
</evidence>
<dbReference type="STRING" id="1051891.A0A0C3QVG6"/>
<dbReference type="Proteomes" id="UP000054248">
    <property type="component" value="Unassembled WGS sequence"/>
</dbReference>
<dbReference type="Pfam" id="PF00069">
    <property type="entry name" value="Pkinase"/>
    <property type="match status" value="1"/>
</dbReference>
<evidence type="ECO:0000256" key="2">
    <source>
        <dbReference type="SAM" id="MobiDB-lite"/>
    </source>
</evidence>
<evidence type="ECO:0000313" key="4">
    <source>
        <dbReference type="EMBL" id="KIO33586.1"/>
    </source>
</evidence>
<feature type="region of interest" description="Disordered" evidence="2">
    <location>
        <begin position="1"/>
        <end position="22"/>
    </location>
</feature>
<dbReference type="InterPro" id="IPR019734">
    <property type="entry name" value="TPR_rpt"/>
</dbReference>
<dbReference type="InterPro" id="IPR008271">
    <property type="entry name" value="Ser/Thr_kinase_AS"/>
</dbReference>
<dbReference type="GO" id="GO:0004674">
    <property type="term" value="F:protein serine/threonine kinase activity"/>
    <property type="evidence" value="ECO:0007669"/>
    <property type="project" value="TreeGrafter"/>
</dbReference>
<reference evidence="5" key="2">
    <citation type="submission" date="2015-01" db="EMBL/GenBank/DDBJ databases">
        <title>Evolutionary Origins and Diversification of the Mycorrhizal Mutualists.</title>
        <authorList>
            <consortium name="DOE Joint Genome Institute"/>
            <consortium name="Mycorrhizal Genomics Consortium"/>
            <person name="Kohler A."/>
            <person name="Kuo A."/>
            <person name="Nagy L.G."/>
            <person name="Floudas D."/>
            <person name="Copeland A."/>
            <person name="Barry K.W."/>
            <person name="Cichocki N."/>
            <person name="Veneault-Fourrey C."/>
            <person name="LaButti K."/>
            <person name="Lindquist E.A."/>
            <person name="Lipzen A."/>
            <person name="Lundell T."/>
            <person name="Morin E."/>
            <person name="Murat C."/>
            <person name="Riley R."/>
            <person name="Ohm R."/>
            <person name="Sun H."/>
            <person name="Tunlid A."/>
            <person name="Henrissat B."/>
            <person name="Grigoriev I.V."/>
            <person name="Hibbett D.S."/>
            <person name="Martin F."/>
        </authorList>
    </citation>
    <scope>NUCLEOTIDE SEQUENCE [LARGE SCALE GENOMIC DNA]</scope>
    <source>
        <strain evidence="5">MUT 4182</strain>
    </source>
</reference>
<dbReference type="SMART" id="SM00220">
    <property type="entry name" value="S_TKc"/>
    <property type="match status" value="1"/>
</dbReference>
<dbReference type="EMBL" id="KN822947">
    <property type="protein sequence ID" value="KIO33586.1"/>
    <property type="molecule type" value="Genomic_DNA"/>
</dbReference>
<dbReference type="InterPro" id="IPR011009">
    <property type="entry name" value="Kinase-like_dom_sf"/>
</dbReference>
<dbReference type="HOGENOM" id="CLU_000288_7_37_1"/>
<dbReference type="SUPFAM" id="SSF56112">
    <property type="entry name" value="Protein kinase-like (PK-like)"/>
    <property type="match status" value="1"/>
</dbReference>
<dbReference type="AlphaFoldDB" id="A0A0C3QVG6"/>
<dbReference type="InterPro" id="IPR000719">
    <property type="entry name" value="Prot_kinase_dom"/>
</dbReference>
<feature type="repeat" description="TPR" evidence="1">
    <location>
        <begin position="497"/>
        <end position="530"/>
    </location>
</feature>
<sequence>MAENTINLEEAGRSSPPLGAHGVDQVEDAMRRLKICPRKVLESLSNMRIEKSRIQPLVNSAAKAGGKADVLEAMLLPAQPPRSSGSGVVEHVAVKKLRFDEDTYDDSILAPFAHEAKLLKDLSHQHVVKLIGFVEDAKEGIAWMIFAWEKNGNLREFVRSANWELPERVSLVDDVARGLNYLHGRNPPICHGDLKSLNILVNAENQAIITDFGSARTVDPASPEATTRVQRRAPTEDPVVSLTAEVAATGESITITGPAWTVRWAAPELLEGLPPGLASDIWAFGWICWEALTGNFPFSEESDIAIVLRVVKGDIPDVRDNSQLQKLKELCSLMMECWRLDANERPSAIKCHQKMLFMEWSIPLDKHAPGSHSSRFSELLRALGRTQLNNGNIAEARTYFQQSLETSKSVGDEQGNAASLWALGLAYRLTNEYSKAEYAFTQACDIFSQIGDQLGLAHSVQGLGDVHCMRDQYSKAEDAYLKARDIFSQSRNQLGIAQSTRGLGDVYYTRDEYSKAKDAFTQARDIFSQIGAQREFAQSIKRLGDVYHIRGQYSEAEELYIEARDIFSQIGDQLGFARSVKRLGDIYVKRSEYPQAEGAYIQARDIFSRIGDQLGFGRSVKRLGDVYFKRSEYPKADAAYTQARDIFSRIGNRLALGQSVQGLGNVYYMQGGYTRAEAAYAQAHGIFSQIESQSNLARSVHGLGNVYSARGAYSKAESSYLKAREIYTKVGDRRSLADVTRSLANVYLAQARFEEAENLLGEGLGATLQIVLGGYYFGL</sequence>
<dbReference type="PROSITE" id="PS00108">
    <property type="entry name" value="PROTEIN_KINASE_ST"/>
    <property type="match status" value="1"/>
</dbReference>
<name>A0A0C3QVG6_9AGAM</name>
<dbReference type="PROSITE" id="PS50005">
    <property type="entry name" value="TPR"/>
    <property type="match status" value="1"/>
</dbReference>
<organism evidence="4 5">
    <name type="scientific">Tulasnella calospora MUT 4182</name>
    <dbReference type="NCBI Taxonomy" id="1051891"/>
    <lineage>
        <taxon>Eukaryota</taxon>
        <taxon>Fungi</taxon>
        <taxon>Dikarya</taxon>
        <taxon>Basidiomycota</taxon>
        <taxon>Agaricomycotina</taxon>
        <taxon>Agaricomycetes</taxon>
        <taxon>Cantharellales</taxon>
        <taxon>Tulasnellaceae</taxon>
        <taxon>Tulasnella</taxon>
    </lineage>
</organism>